<organism evidence="6">
    <name type="scientific">Odorrana grahami</name>
    <name type="common">Yunnanfu frog</name>
    <name type="synonym">Rana grahami</name>
    <dbReference type="NCBI Taxonomy" id="167935"/>
    <lineage>
        <taxon>Eukaryota</taxon>
        <taxon>Metazoa</taxon>
        <taxon>Chordata</taxon>
        <taxon>Craniata</taxon>
        <taxon>Vertebrata</taxon>
        <taxon>Euteleostomi</taxon>
        <taxon>Amphibia</taxon>
        <taxon>Batrachia</taxon>
        <taxon>Anura</taxon>
        <taxon>Neobatrachia</taxon>
        <taxon>Ranoidea</taxon>
        <taxon>Ranidae</taxon>
        <taxon>Odorrana</taxon>
    </lineage>
</organism>
<evidence type="ECO:0000256" key="4">
    <source>
        <dbReference type="SAM" id="SignalP"/>
    </source>
</evidence>
<keyword evidence="3 4" id="KW-0732">Signal</keyword>
<dbReference type="InterPro" id="IPR004275">
    <property type="entry name" value="Frog_antimicrobial_propeptide"/>
</dbReference>
<dbReference type="EMBL" id="DQ673054">
    <property type="protein sequence ID" value="ABG76553.1"/>
    <property type="molecule type" value="mRNA"/>
</dbReference>
<evidence type="ECO:0000256" key="3">
    <source>
        <dbReference type="ARBA" id="ARBA00022729"/>
    </source>
</evidence>
<protein>
    <submittedName>
        <fullName evidence="6">Odorranain-M3 antimicrobial peptide</fullName>
    </submittedName>
</protein>
<evidence type="ECO:0000256" key="1">
    <source>
        <dbReference type="ARBA" id="ARBA00004613"/>
    </source>
</evidence>
<dbReference type="Pfam" id="PF03032">
    <property type="entry name" value="FSAP_sig_propep"/>
    <property type="match status" value="1"/>
</dbReference>
<name>A6MBP8_ODOGR</name>
<feature type="domain" description="Frog antimicrobial peptide propeptide" evidence="5">
    <location>
        <begin position="2"/>
        <end position="41"/>
    </location>
</feature>
<feature type="chain" id="PRO_5002699952" evidence="4">
    <location>
        <begin position="20"/>
        <end position="74"/>
    </location>
</feature>
<evidence type="ECO:0000313" key="6">
    <source>
        <dbReference type="EMBL" id="ABG76553.1"/>
    </source>
</evidence>
<reference evidence="6" key="1">
    <citation type="journal article" date="2007" name="Mol. Cell. Proteomics">
        <title>Anti-infection peptidomics of amphibian skin.</title>
        <authorList>
            <person name="Li J."/>
            <person name="Xu X."/>
            <person name="Xu C."/>
            <person name="Zhou W."/>
            <person name="Zhang K."/>
            <person name="Yu H."/>
            <person name="Zhang Y."/>
            <person name="Zheng Y."/>
            <person name="Rees H.H."/>
            <person name="Lai R."/>
            <person name="Yang D."/>
            <person name="Wu J."/>
        </authorList>
    </citation>
    <scope>NUCLEOTIDE SEQUENCE</scope>
    <source>
        <tissue evidence="6">Skin</tissue>
    </source>
</reference>
<accession>A6MBP8</accession>
<dbReference type="GO" id="GO:0050830">
    <property type="term" value="P:defense response to Gram-positive bacterium"/>
    <property type="evidence" value="ECO:0007669"/>
    <property type="project" value="UniProtKB-ARBA"/>
</dbReference>
<keyword evidence="2" id="KW-0964">Secreted</keyword>
<evidence type="ECO:0000256" key="2">
    <source>
        <dbReference type="ARBA" id="ARBA00022525"/>
    </source>
</evidence>
<feature type="signal peptide" evidence="4">
    <location>
        <begin position="1"/>
        <end position="19"/>
    </location>
</feature>
<dbReference type="GO" id="GO:0005576">
    <property type="term" value="C:extracellular region"/>
    <property type="evidence" value="ECO:0007669"/>
    <property type="project" value="UniProtKB-SubCell"/>
</dbReference>
<dbReference type="GO" id="GO:0050829">
    <property type="term" value="P:defense response to Gram-negative bacterium"/>
    <property type="evidence" value="ECO:0007669"/>
    <property type="project" value="UniProtKB-ARBA"/>
</dbReference>
<evidence type="ECO:0000259" key="5">
    <source>
        <dbReference type="Pfam" id="PF03032"/>
    </source>
</evidence>
<comment type="subcellular location">
    <subcellularLocation>
        <location evidence="1">Secreted</location>
    </subcellularLocation>
</comment>
<sequence>MFTLKKFLLLLFFLGIVSSSPCFRKRDADEEGNEENGGEAKMEDIKRATALGLSSRGLLPIGFMFKDTIRCRKY</sequence>
<proteinExistence type="evidence at transcript level"/>
<dbReference type="AlphaFoldDB" id="A6MBP8"/>